<dbReference type="Pfam" id="PF17921">
    <property type="entry name" value="Integrase_H2C2"/>
    <property type="match status" value="1"/>
</dbReference>
<keyword evidence="3" id="KW-1185">Reference proteome</keyword>
<dbReference type="PROSITE" id="PS50879">
    <property type="entry name" value="RNASE_H_1"/>
    <property type="match status" value="1"/>
</dbReference>
<dbReference type="SUPFAM" id="SSF53098">
    <property type="entry name" value="Ribonuclease H-like"/>
    <property type="match status" value="1"/>
</dbReference>
<reference evidence="2 3" key="1">
    <citation type="journal article" date="2011" name="J. Microbiol.">
        <title>Bacillus kyonggiensis sp. nov., isolated from soil of a lettuce field.</title>
        <authorList>
            <person name="Dong K."/>
            <person name="Lee S."/>
        </authorList>
    </citation>
    <scope>NUCLEOTIDE SEQUENCE [LARGE SCALE GENOMIC DNA]</scope>
    <source>
        <strain evidence="2 3">NB22</strain>
    </source>
</reference>
<proteinExistence type="predicted"/>
<feature type="domain" description="RNase H type-1" evidence="1">
    <location>
        <begin position="49"/>
        <end position="178"/>
    </location>
</feature>
<dbReference type="PANTHER" id="PTHR48475">
    <property type="entry name" value="RIBONUCLEASE H"/>
    <property type="match status" value="1"/>
</dbReference>
<dbReference type="InterPro" id="IPR002156">
    <property type="entry name" value="RNaseH_domain"/>
</dbReference>
<gene>
    <name evidence="2" type="ORF">FA727_23630</name>
</gene>
<evidence type="ECO:0000313" key="2">
    <source>
        <dbReference type="EMBL" id="TKC13316.1"/>
    </source>
</evidence>
<dbReference type="InterPro" id="IPR012337">
    <property type="entry name" value="RNaseH-like_sf"/>
</dbReference>
<dbReference type="Gene3D" id="3.30.420.10">
    <property type="entry name" value="Ribonuclease H-like superfamily/Ribonuclease H"/>
    <property type="match status" value="1"/>
</dbReference>
<sequence>MPILSGRIGKWILALSEFELRFESSKAVKGQVLANFVTHHCGPEIHLVELTPWTLFFDGSSCGAGSGIGIVLISPRGASFEFSFRIDKEATNNQAEYRAVLKGVKLLKEIKADAIEIFGDSLLVVKQLMGEYECNDDILRIYHDECLQLLKEFRLVKIEHIPKCHNGEANRLAQGASGYHPIREISSLEIEESNWRKGIYEYLKDSSKKVERKIRIQAVKYVILEDDLYYRTIDGVLLKCVGSEEANVLMGEIHEGVCGAHQSAFKMKWMIRRNGYFWPTILEDCFKYYKGCQDC</sequence>
<dbReference type="AlphaFoldDB" id="A0A4U1CWZ0"/>
<comment type="caution">
    <text evidence="2">The sequence shown here is derived from an EMBL/GenBank/DDBJ whole genome shotgun (WGS) entry which is preliminary data.</text>
</comment>
<dbReference type="Pfam" id="PF13456">
    <property type="entry name" value="RVT_3"/>
    <property type="match status" value="1"/>
</dbReference>
<dbReference type="PANTHER" id="PTHR48475:SF1">
    <property type="entry name" value="RNASE H TYPE-1 DOMAIN-CONTAINING PROTEIN"/>
    <property type="match status" value="1"/>
</dbReference>
<evidence type="ECO:0000313" key="3">
    <source>
        <dbReference type="Proteomes" id="UP000307756"/>
    </source>
</evidence>
<dbReference type="InterPro" id="IPR036397">
    <property type="entry name" value="RNaseH_sf"/>
</dbReference>
<dbReference type="GO" id="GO:0003676">
    <property type="term" value="F:nucleic acid binding"/>
    <property type="evidence" value="ECO:0007669"/>
    <property type="project" value="InterPro"/>
</dbReference>
<dbReference type="InterPro" id="IPR041588">
    <property type="entry name" value="Integrase_H2C2"/>
</dbReference>
<dbReference type="Proteomes" id="UP000307756">
    <property type="component" value="Unassembled WGS sequence"/>
</dbReference>
<dbReference type="GO" id="GO:0004523">
    <property type="term" value="F:RNA-DNA hybrid ribonuclease activity"/>
    <property type="evidence" value="ECO:0007669"/>
    <property type="project" value="InterPro"/>
</dbReference>
<dbReference type="CDD" id="cd09279">
    <property type="entry name" value="RNase_HI_like"/>
    <property type="match status" value="1"/>
</dbReference>
<dbReference type="EMBL" id="SWBM01000025">
    <property type="protein sequence ID" value="TKC13316.1"/>
    <property type="molecule type" value="Genomic_DNA"/>
</dbReference>
<accession>A0A4U1CWZ0</accession>
<protein>
    <submittedName>
        <fullName evidence="2">Ribonuclease HI family protein</fullName>
    </submittedName>
</protein>
<organism evidence="2 3">
    <name type="scientific">Robertmurraya kyonggiensis</name>
    <dbReference type="NCBI Taxonomy" id="1037680"/>
    <lineage>
        <taxon>Bacteria</taxon>
        <taxon>Bacillati</taxon>
        <taxon>Bacillota</taxon>
        <taxon>Bacilli</taxon>
        <taxon>Bacillales</taxon>
        <taxon>Bacillaceae</taxon>
        <taxon>Robertmurraya</taxon>
    </lineage>
</organism>
<name>A0A4U1CWZ0_9BACI</name>
<dbReference type="Gene3D" id="1.10.340.70">
    <property type="match status" value="1"/>
</dbReference>
<evidence type="ECO:0000259" key="1">
    <source>
        <dbReference type="PROSITE" id="PS50879"/>
    </source>
</evidence>